<dbReference type="AlphaFoldDB" id="A0AAC9AZJ4"/>
<gene>
    <name evidence="1" type="ORF">ATM17_31555</name>
</gene>
<dbReference type="EMBL" id="CP013345">
    <property type="protein sequence ID" value="AMU92797.1"/>
    <property type="molecule type" value="Genomic_DNA"/>
</dbReference>
<dbReference type="Proteomes" id="UP000076088">
    <property type="component" value="Plasmid unnamed1"/>
</dbReference>
<proteinExistence type="predicted"/>
<name>A0AAC9AZJ4_SPHMC</name>
<keyword evidence="1" id="KW-0614">Plasmid</keyword>
<evidence type="ECO:0000313" key="1">
    <source>
        <dbReference type="EMBL" id="AMU92797.1"/>
    </source>
</evidence>
<accession>A0AAC9AZJ4</accession>
<reference evidence="1 2" key="2">
    <citation type="journal article" date="2016" name="Genome Announc.">
        <title>Complete Genome Sequence of Sphingopyxis macrogoltabida Strain 203N (NBRC 111659), a Polyethylene Glycol Degrader.</title>
        <authorList>
            <person name="Ohtsubo Y."/>
            <person name="Nonoyama S."/>
            <person name="Nagata Y."/>
            <person name="Numata M."/>
            <person name="Tsuchikane K."/>
            <person name="Hosoyama A."/>
            <person name="Yamazoe A."/>
            <person name="Tsuda M."/>
            <person name="Fujita N."/>
            <person name="Kawai F."/>
        </authorList>
    </citation>
    <scope>NUCLEOTIDE SEQUENCE [LARGE SCALE GENOMIC DNA]</scope>
    <source>
        <strain evidence="1 2">203N</strain>
    </source>
</reference>
<organism evidence="1 2">
    <name type="scientific">Sphingopyxis macrogoltabida</name>
    <name type="common">Sphingomonas macrogoltabidus</name>
    <dbReference type="NCBI Taxonomy" id="33050"/>
    <lineage>
        <taxon>Bacteria</taxon>
        <taxon>Pseudomonadati</taxon>
        <taxon>Pseudomonadota</taxon>
        <taxon>Alphaproteobacteria</taxon>
        <taxon>Sphingomonadales</taxon>
        <taxon>Sphingomonadaceae</taxon>
        <taxon>Sphingopyxis</taxon>
    </lineage>
</organism>
<reference evidence="2" key="1">
    <citation type="submission" date="2015-11" db="EMBL/GenBank/DDBJ databases">
        <title>Complete genome sequence of a polyethylene-glycol degrader Sphingopyxis macrogoltabida 203N (NBRC 111659).</title>
        <authorList>
            <person name="Yoshiyuki O."/>
            <person name="Shouta N."/>
            <person name="Nagata Y."/>
            <person name="Numata M."/>
            <person name="Tsuchikane K."/>
            <person name="Hosoyama A."/>
            <person name="Yamazoe A."/>
            <person name="Tsuda M."/>
            <person name="Fujita N."/>
            <person name="Kawai F."/>
        </authorList>
    </citation>
    <scope>NUCLEOTIDE SEQUENCE [LARGE SCALE GENOMIC DNA]</scope>
    <source>
        <strain evidence="2">203N</strain>
        <plasmid evidence="2">unnamed1</plasmid>
    </source>
</reference>
<geneLocation type="plasmid" evidence="1 2">
    <name>unnamed1</name>
</geneLocation>
<dbReference type="RefSeq" id="WP_054735217.1">
    <property type="nucleotide sequence ID" value="NZ_CP009430.1"/>
</dbReference>
<keyword evidence="2" id="KW-1185">Reference proteome</keyword>
<protein>
    <submittedName>
        <fullName evidence="1">Uncharacterized protein</fullName>
    </submittedName>
</protein>
<evidence type="ECO:0000313" key="2">
    <source>
        <dbReference type="Proteomes" id="UP000076088"/>
    </source>
</evidence>
<dbReference type="KEGG" id="smaz:LH19_27570"/>
<sequence length="75" mass="8627">MQLCRDLHALDRKEDSIRRLLAAQRRFADTVDWAALGPDQCRRVADHRTCLEFHLDQVGAAIDRRLFDLINLAGP</sequence>